<dbReference type="InterPro" id="IPR015421">
    <property type="entry name" value="PyrdxlP-dep_Trfase_major"/>
</dbReference>
<dbReference type="FunFam" id="3.40.640.10:FF:000030">
    <property type="entry name" value="Low-specificity L-threonine aldolase"/>
    <property type="match status" value="1"/>
</dbReference>
<dbReference type="InterPro" id="IPR001597">
    <property type="entry name" value="ArAA_b-elim_lyase/Thr_aldolase"/>
</dbReference>
<dbReference type="RefSeq" id="WP_126819728.1">
    <property type="nucleotide sequence ID" value="NZ_PIPS01000001.1"/>
</dbReference>
<dbReference type="GO" id="GO:0005829">
    <property type="term" value="C:cytosol"/>
    <property type="evidence" value="ECO:0007669"/>
    <property type="project" value="TreeGrafter"/>
</dbReference>
<accession>A0AA94EGN6</accession>
<dbReference type="PIRSF" id="PIRSF017617">
    <property type="entry name" value="Thr_aldolase"/>
    <property type="match status" value="1"/>
</dbReference>
<evidence type="ECO:0000256" key="4">
    <source>
        <dbReference type="ARBA" id="ARBA00022898"/>
    </source>
</evidence>
<comment type="similarity">
    <text evidence="2">Belongs to the threonine aldolase family.</text>
</comment>
<dbReference type="GO" id="GO:0006567">
    <property type="term" value="P:L-threonine catabolic process"/>
    <property type="evidence" value="ECO:0007669"/>
    <property type="project" value="TreeGrafter"/>
</dbReference>
<evidence type="ECO:0000313" key="8">
    <source>
        <dbReference type="EMBL" id="RUO45517.1"/>
    </source>
</evidence>
<dbReference type="GO" id="GO:0008732">
    <property type="term" value="F:L-allo-threonine aldolase activity"/>
    <property type="evidence" value="ECO:0007669"/>
    <property type="project" value="TreeGrafter"/>
</dbReference>
<feature type="modified residue" description="N6-(pyridoxal phosphate)lysine" evidence="6">
    <location>
        <position position="199"/>
    </location>
</feature>
<dbReference type="SUPFAM" id="SSF53383">
    <property type="entry name" value="PLP-dependent transferases"/>
    <property type="match status" value="1"/>
</dbReference>
<dbReference type="Gene3D" id="3.90.1150.10">
    <property type="entry name" value="Aspartate Aminotransferase, domain 1"/>
    <property type="match status" value="1"/>
</dbReference>
<sequence length="339" mass="36772">MKRLDLRSDTVTQPTPAMREAMANAPVGDDVYGEDPTINALEQRVATMLGKESALLCASGTQSNLCGLLAHCRNGEEYIVGQEYHTYRYEAGGAAVVGGIVPQPLEVQADGTLDLDVLVSRIKPDDPHFPITRLLAFENTHAGKVIDQAYFNTARRIADQHGLAMHLDGARLANAVVASDRSFAELAAPFDSVSICCSKGLGAPVGSLLVGSADFIARARRWRKMVGGGMRQAGVIAAAIDYALDHHIERLKQDHANAAWLAEELAGIAGQHAITTHPAQTNMVYLELPSAEQGLQLQQFMAQRNIVIPSGKKLRLVTHLNAERPMLEQFISNFAEFLR</sequence>
<dbReference type="NCBIfam" id="NF041359">
    <property type="entry name" value="GntG_guanitoxin"/>
    <property type="match status" value="1"/>
</dbReference>
<keyword evidence="4" id="KW-0663">Pyridoxal phosphate</keyword>
<dbReference type="InterPro" id="IPR015424">
    <property type="entry name" value="PyrdxlP-dep_Trfase"/>
</dbReference>
<dbReference type="NCBIfam" id="NF007825">
    <property type="entry name" value="PRK10534.1"/>
    <property type="match status" value="1"/>
</dbReference>
<proteinExistence type="inferred from homology"/>
<dbReference type="PANTHER" id="PTHR48097">
    <property type="entry name" value="L-THREONINE ALDOLASE-RELATED"/>
    <property type="match status" value="1"/>
</dbReference>
<evidence type="ECO:0000256" key="6">
    <source>
        <dbReference type="PIRSR" id="PIRSR017617-1"/>
    </source>
</evidence>
<evidence type="ECO:0000313" key="9">
    <source>
        <dbReference type="Proteomes" id="UP000286680"/>
    </source>
</evidence>
<dbReference type="Gene3D" id="3.40.640.10">
    <property type="entry name" value="Type I PLP-dependent aspartate aminotransferase-like (Major domain)"/>
    <property type="match status" value="1"/>
</dbReference>
<dbReference type="InterPro" id="IPR023603">
    <property type="entry name" value="Low_specificity_L-TA-like"/>
</dbReference>
<organism evidence="8 9">
    <name type="scientific">Idiomarina aquatica</name>
    <dbReference type="NCBI Taxonomy" id="1327752"/>
    <lineage>
        <taxon>Bacteria</taxon>
        <taxon>Pseudomonadati</taxon>
        <taxon>Pseudomonadota</taxon>
        <taxon>Gammaproteobacteria</taxon>
        <taxon>Alteromonadales</taxon>
        <taxon>Idiomarinaceae</taxon>
        <taxon>Idiomarina</taxon>
    </lineage>
</organism>
<evidence type="ECO:0000259" key="7">
    <source>
        <dbReference type="Pfam" id="PF01212"/>
    </source>
</evidence>
<dbReference type="InterPro" id="IPR015422">
    <property type="entry name" value="PyrdxlP-dep_Trfase_small"/>
</dbReference>
<name>A0AA94EGN6_9GAMM</name>
<comment type="subunit">
    <text evidence="3">Homotetramer.</text>
</comment>
<evidence type="ECO:0000256" key="1">
    <source>
        <dbReference type="ARBA" id="ARBA00001933"/>
    </source>
</evidence>
<dbReference type="GO" id="GO:0006545">
    <property type="term" value="P:glycine biosynthetic process"/>
    <property type="evidence" value="ECO:0007669"/>
    <property type="project" value="TreeGrafter"/>
</dbReference>
<comment type="cofactor">
    <cofactor evidence="1">
        <name>pyridoxal 5'-phosphate</name>
        <dbReference type="ChEBI" id="CHEBI:597326"/>
    </cofactor>
</comment>
<gene>
    <name evidence="8" type="ORF">CWE23_05825</name>
</gene>
<evidence type="ECO:0000256" key="3">
    <source>
        <dbReference type="ARBA" id="ARBA00011881"/>
    </source>
</evidence>
<dbReference type="PANTHER" id="PTHR48097:SF9">
    <property type="entry name" value="L-THREONINE ALDOLASE"/>
    <property type="match status" value="1"/>
</dbReference>
<reference evidence="9" key="1">
    <citation type="journal article" date="2018" name="Front. Microbiol.">
        <title>Genome-Based Analysis Reveals the Taxonomy and Diversity of the Family Idiomarinaceae.</title>
        <authorList>
            <person name="Liu Y."/>
            <person name="Lai Q."/>
            <person name="Shao Z."/>
        </authorList>
    </citation>
    <scope>NUCLEOTIDE SEQUENCE [LARGE SCALE GENOMIC DNA]</scope>
    <source>
        <strain evidence="9">SN-14</strain>
    </source>
</reference>
<dbReference type="Pfam" id="PF01212">
    <property type="entry name" value="Beta_elim_lyase"/>
    <property type="match status" value="1"/>
</dbReference>
<protein>
    <submittedName>
        <fullName evidence="8">Low-specificity L-threonine aldolase</fullName>
    </submittedName>
</protein>
<keyword evidence="9" id="KW-1185">Reference proteome</keyword>
<dbReference type="Proteomes" id="UP000286680">
    <property type="component" value="Unassembled WGS sequence"/>
</dbReference>
<keyword evidence="5" id="KW-0456">Lyase</keyword>
<dbReference type="AlphaFoldDB" id="A0AA94EGN6"/>
<dbReference type="EMBL" id="PIPS01000001">
    <property type="protein sequence ID" value="RUO45517.1"/>
    <property type="molecule type" value="Genomic_DNA"/>
</dbReference>
<evidence type="ECO:0000256" key="2">
    <source>
        <dbReference type="ARBA" id="ARBA00006966"/>
    </source>
</evidence>
<feature type="domain" description="Aromatic amino acid beta-eliminating lyase/threonine aldolase" evidence="7">
    <location>
        <begin position="5"/>
        <end position="286"/>
    </location>
</feature>
<evidence type="ECO:0000256" key="5">
    <source>
        <dbReference type="ARBA" id="ARBA00023239"/>
    </source>
</evidence>
<comment type="caution">
    <text evidence="8">The sequence shown here is derived from an EMBL/GenBank/DDBJ whole genome shotgun (WGS) entry which is preliminary data.</text>
</comment>